<evidence type="ECO:0000313" key="3">
    <source>
        <dbReference type="Proteomes" id="UP000242560"/>
    </source>
</evidence>
<name>A0A1I3JXW6_9FLAO</name>
<dbReference type="Pfam" id="PF12705">
    <property type="entry name" value="PDDEXK_1"/>
    <property type="match status" value="1"/>
</dbReference>
<dbReference type="AlphaFoldDB" id="A0A1I3JXW6"/>
<gene>
    <name evidence="2" type="ORF">SAMN05421638_0467</name>
</gene>
<proteinExistence type="predicted"/>
<dbReference type="Gene3D" id="3.90.320.10">
    <property type="match status" value="1"/>
</dbReference>
<evidence type="ECO:0000259" key="1">
    <source>
        <dbReference type="Pfam" id="PF12705"/>
    </source>
</evidence>
<accession>A0A1I3JXW6</accession>
<dbReference type="SUPFAM" id="SSF52980">
    <property type="entry name" value="Restriction endonuclease-like"/>
    <property type="match status" value="1"/>
</dbReference>
<dbReference type="RefSeq" id="WP_089818278.1">
    <property type="nucleotide sequence ID" value="NZ_FORQ01000001.1"/>
</dbReference>
<dbReference type="InterPro" id="IPR011604">
    <property type="entry name" value="PDDEXK-like_dom_sf"/>
</dbReference>
<dbReference type="InterPro" id="IPR027417">
    <property type="entry name" value="P-loop_NTPase"/>
</dbReference>
<dbReference type="EMBL" id="FORQ01000001">
    <property type="protein sequence ID" value="SFI65109.1"/>
    <property type="molecule type" value="Genomic_DNA"/>
</dbReference>
<sequence length="908" mass="106214">MQFLNKIITELLDQSTDLSQYSIVLPGKRPIVFIKRILQERQYSGLLPNFYTIEDLIVQISEKQPVKGIALWLFAFDVYREIYPGEDFAGFLKWFPTLLKDWDDILKFSDSDKAVLEYMFDEERIKNWSENLGDTTDLPRHKYLNFWQKMNHFLPILKQKLAEKNWATSGMIHETVKGKTEKFAQTTANKFVFCGFNAFTKVEEKLVRNLLQWDKAQCFFHTDEYYMNDLRQEAGKFLRDIKNWKEFNDSREFRWIDDDFAQPKNIKVYEVSGNITQAKVLPDIFKEINDPNLSKTAVVLLDENLLPTCLDALSSVNYLNITMGFPLKNLNFSNAVKQLFYLQKQLEKKDSSYYYNDVLSVLEELPNGEVDQRIILNFKANIEERNIVYIGKNQFRELLNELSYFNLFEKPSGIISFLNQLISFCYELKFREIDDILYESISHFEKSFKIIKNQLSPYTFAMGMDTLEVLINQLVNSEAIDFEGEPLQGLQVMGLLETRLLCFENVILLSANEGKLPLGNSQNTYLPFDVRRQFNLHTFLENDSIYAYHFYRLIQCSPNVHLLFNALSSGVNTGEKSRFITQLEIEDQHHQIENIIIENSSEPINKETIEIEKTPSVLEKLEDWKNRVSASHLTSYIYNPIDFYLTKILGTRETSEIEEELSQRSYGNLVHYSLQIIYEKLVGKQLVSGDLEFSASQISDIVNTSIIKMNHQLDFYEKGMNFIHKSIAERVVRTIVEYDLNLVKNGNSLEIIGIEEQFENIPFYLNEEKTDQVSFYGFIDRIDRLNGELRIIDYKTAKMKNLAISQPKKVEDEEKLEKIFFKDDRKQALQLCIYAYAAIHSPTIVDKRVQCGIWSFAEADQGVQVLSIFDETEISENLLEQPMKSVRNLIQEILDPEKYFKETEKATW</sequence>
<evidence type="ECO:0000313" key="2">
    <source>
        <dbReference type="EMBL" id="SFI65109.1"/>
    </source>
</evidence>
<dbReference type="Proteomes" id="UP000242560">
    <property type="component" value="Unassembled WGS sequence"/>
</dbReference>
<organism evidence="2 3">
    <name type="scientific">Kaistella treverensis</name>
    <dbReference type="NCBI Taxonomy" id="631455"/>
    <lineage>
        <taxon>Bacteria</taxon>
        <taxon>Pseudomonadati</taxon>
        <taxon>Bacteroidota</taxon>
        <taxon>Flavobacteriia</taxon>
        <taxon>Flavobacteriales</taxon>
        <taxon>Weeksellaceae</taxon>
        <taxon>Chryseobacterium group</taxon>
        <taxon>Kaistella</taxon>
    </lineage>
</organism>
<dbReference type="InterPro" id="IPR038726">
    <property type="entry name" value="PDDEXK_AddAB-type"/>
</dbReference>
<dbReference type="InterPro" id="IPR011335">
    <property type="entry name" value="Restrct_endonuc-II-like"/>
</dbReference>
<reference evidence="3" key="1">
    <citation type="submission" date="2016-10" db="EMBL/GenBank/DDBJ databases">
        <authorList>
            <person name="Varghese N."/>
            <person name="Submissions S."/>
        </authorList>
    </citation>
    <scope>NUCLEOTIDE SEQUENCE [LARGE SCALE GENOMIC DNA]</scope>
    <source>
        <strain evidence="3">DSM 22251</strain>
    </source>
</reference>
<dbReference type="SUPFAM" id="SSF52540">
    <property type="entry name" value="P-loop containing nucleoside triphosphate hydrolases"/>
    <property type="match status" value="1"/>
</dbReference>
<keyword evidence="3" id="KW-1185">Reference proteome</keyword>
<protein>
    <submittedName>
        <fullName evidence="2">PD-(D/E)XK nuclease superfamily protein</fullName>
    </submittedName>
</protein>
<feature type="domain" description="PD-(D/E)XK endonuclease-like" evidence="1">
    <location>
        <begin position="627"/>
        <end position="897"/>
    </location>
</feature>